<proteinExistence type="predicted"/>
<dbReference type="Proteomes" id="UP000031553">
    <property type="component" value="Unassembled WGS sequence"/>
</dbReference>
<comment type="caution">
    <text evidence="1">The sequence shown here is derived from an EMBL/GenBank/DDBJ whole genome shotgun (WGS) entry which is preliminary data.</text>
</comment>
<evidence type="ECO:0000313" key="2">
    <source>
        <dbReference type="Proteomes" id="UP000031553"/>
    </source>
</evidence>
<organism evidence="1 2">
    <name type="scientific">Komagataeibacter intermedius AF2</name>
    <dbReference type="NCBI Taxonomy" id="1458464"/>
    <lineage>
        <taxon>Bacteria</taxon>
        <taxon>Pseudomonadati</taxon>
        <taxon>Pseudomonadota</taxon>
        <taxon>Alphaproteobacteria</taxon>
        <taxon>Acetobacterales</taxon>
        <taxon>Acetobacteraceae</taxon>
        <taxon>Komagataeibacter</taxon>
    </lineage>
</organism>
<sequence>MNLLLIQVFKTDRSQPYGMPDPVFRYFVPCRDSRVNPFDRHGRPFVTGH</sequence>
<gene>
    <name evidence="1" type="ORF">GLUCOINTEAF2_0202774</name>
</gene>
<dbReference type="EMBL" id="JUFX02000201">
    <property type="protein sequence ID" value="KPH86466.1"/>
    <property type="molecule type" value="Genomic_DNA"/>
</dbReference>
<accession>A0A0N0MEI3</accession>
<name>A0A0N0MEI3_9PROT</name>
<evidence type="ECO:0000313" key="1">
    <source>
        <dbReference type="EMBL" id="KPH86466.1"/>
    </source>
</evidence>
<reference evidence="1 2" key="1">
    <citation type="submission" date="2015-07" db="EMBL/GenBank/DDBJ databases">
        <title>Draft Genome Sequence of Komagataeibacter intermedius Strain AF2, Isolated from Kombucha Tea.</title>
        <authorList>
            <person name="Santos R.A."/>
            <person name="Berretta A.A."/>
            <person name="Barud H.S."/>
            <person name="Ribeiro S.J."/>
            <person name="Gonzalez-Garcia L.N."/>
            <person name="Zucchi T.D."/>
            <person name="Goldman G.H."/>
            <person name="Riano-Pachon D.M."/>
        </authorList>
    </citation>
    <scope>NUCLEOTIDE SEQUENCE [LARGE SCALE GENOMIC DNA]</scope>
    <source>
        <strain evidence="1 2">AF2</strain>
    </source>
</reference>
<protein>
    <submittedName>
        <fullName evidence="1">Uncharacterized protein</fullName>
    </submittedName>
</protein>
<dbReference type="AlphaFoldDB" id="A0A0N0MEI3"/>